<evidence type="ECO:0000313" key="17">
    <source>
        <dbReference type="EMBL" id="MBF4501864.1"/>
    </source>
</evidence>
<keyword evidence="8 10" id="KW-0408">Iron</keyword>
<dbReference type="Gene3D" id="3.40.50.880">
    <property type="match status" value="1"/>
</dbReference>
<evidence type="ECO:0000256" key="4">
    <source>
        <dbReference type="ARBA" id="ARBA00022559"/>
    </source>
</evidence>
<feature type="active site" evidence="11">
    <location>
        <position position="68"/>
    </location>
</feature>
<feature type="cross-link" description="3'-histidyl-3-tyrosine (His-Tyr)" evidence="14">
    <location>
        <begin position="332"/>
        <end position="355"/>
    </location>
</feature>
<comment type="function">
    <text evidence="10">Decomposes hydrogen peroxide into water and oxygen; serves to protect cells from the toxic effects of hydrogen peroxide.</text>
</comment>
<comment type="caution">
    <text evidence="17">The sequence shown here is derived from an EMBL/GenBank/DDBJ whole genome shotgun (WGS) entry which is preliminary data.</text>
</comment>
<dbReference type="AlphaFoldDB" id="A0A8J7KTS0"/>
<evidence type="ECO:0000313" key="18">
    <source>
        <dbReference type="Proteomes" id="UP000622653"/>
    </source>
</evidence>
<dbReference type="GO" id="GO:0005829">
    <property type="term" value="C:cytosol"/>
    <property type="evidence" value="ECO:0007669"/>
    <property type="project" value="TreeGrafter"/>
</dbReference>
<dbReference type="PRINTS" id="PR00067">
    <property type="entry name" value="CATALASE"/>
</dbReference>
<evidence type="ECO:0000256" key="6">
    <source>
        <dbReference type="ARBA" id="ARBA00022723"/>
    </source>
</evidence>
<dbReference type="InterPro" id="IPR043156">
    <property type="entry name" value="Catalase_clade2_helical"/>
</dbReference>
<dbReference type="InterPro" id="IPR024712">
    <property type="entry name" value="Catalase_clade2"/>
</dbReference>
<dbReference type="GO" id="GO:0046872">
    <property type="term" value="F:metal ion binding"/>
    <property type="evidence" value="ECO:0007669"/>
    <property type="project" value="UniProtKB-KW"/>
</dbReference>
<gene>
    <name evidence="17" type="ORF">IRY55_10865</name>
</gene>
<name>A0A8J7KTS0_9BACL</name>
<accession>A0A8J7KTS0</accession>
<dbReference type="PIRSF" id="PIRSF038927">
    <property type="entry name" value="Catalase_clade2"/>
    <property type="match status" value="1"/>
</dbReference>
<evidence type="ECO:0000256" key="2">
    <source>
        <dbReference type="ARBA" id="ARBA00010660"/>
    </source>
</evidence>
<dbReference type="InterPro" id="IPR020835">
    <property type="entry name" value="Catalase_sf"/>
</dbReference>
<dbReference type="Pfam" id="PF00199">
    <property type="entry name" value="Catalase"/>
    <property type="match status" value="1"/>
</dbReference>
<protein>
    <recommendedName>
        <fullName evidence="3 10">Catalase</fullName>
        <ecNumber evidence="3 10">1.11.1.6</ecNumber>
    </recommendedName>
</protein>
<organism evidence="17 18">
    <name type="scientific">Savagea serpentis</name>
    <dbReference type="NCBI Taxonomy" id="2785297"/>
    <lineage>
        <taxon>Bacteria</taxon>
        <taxon>Bacillati</taxon>
        <taxon>Bacillota</taxon>
        <taxon>Bacilli</taxon>
        <taxon>Bacillales</taxon>
        <taxon>Caryophanaceae</taxon>
        <taxon>Savagea</taxon>
    </lineage>
</organism>
<evidence type="ECO:0000256" key="7">
    <source>
        <dbReference type="ARBA" id="ARBA00023002"/>
    </source>
</evidence>
<dbReference type="Gene3D" id="1.20.1370.20">
    <property type="match status" value="1"/>
</dbReference>
<evidence type="ECO:0000256" key="10">
    <source>
        <dbReference type="PIRNR" id="PIRNR038927"/>
    </source>
</evidence>
<evidence type="ECO:0000259" key="16">
    <source>
        <dbReference type="SMART" id="SM01060"/>
    </source>
</evidence>
<dbReference type="GO" id="GO:0004096">
    <property type="term" value="F:catalase activity"/>
    <property type="evidence" value="ECO:0007669"/>
    <property type="project" value="UniProtKB-UniRule"/>
</dbReference>
<dbReference type="SMART" id="SM01060">
    <property type="entry name" value="Catalase"/>
    <property type="match status" value="1"/>
</dbReference>
<comment type="similarity">
    <text evidence="2">Belongs to the catalase family. HPII subfamily.</text>
</comment>
<feature type="active site" evidence="11">
    <location>
        <position position="141"/>
    </location>
</feature>
<dbReference type="GO" id="GO:0006979">
    <property type="term" value="P:response to oxidative stress"/>
    <property type="evidence" value="ECO:0007669"/>
    <property type="project" value="InterPro"/>
</dbReference>
<evidence type="ECO:0000256" key="1">
    <source>
        <dbReference type="ARBA" id="ARBA00001971"/>
    </source>
</evidence>
<comment type="catalytic activity">
    <reaction evidence="10 15">
        <text>2 H2O2 = O2 + 2 H2O</text>
        <dbReference type="Rhea" id="RHEA:20309"/>
        <dbReference type="ChEBI" id="CHEBI:15377"/>
        <dbReference type="ChEBI" id="CHEBI:15379"/>
        <dbReference type="ChEBI" id="CHEBI:16240"/>
        <dbReference type="EC" id="1.11.1.6"/>
    </reaction>
</comment>
<dbReference type="InterPro" id="IPR024708">
    <property type="entry name" value="Catalase_AS"/>
</dbReference>
<dbReference type="EC" id="1.11.1.6" evidence="3 10"/>
<feature type="binding site" evidence="13">
    <location>
        <position position="154"/>
    </location>
    <ligand>
        <name>heme</name>
        <dbReference type="ChEBI" id="CHEBI:30413"/>
    </ligand>
</feature>
<feature type="binding site" evidence="13">
    <location>
        <position position="362"/>
    </location>
    <ligand>
        <name>heme</name>
        <dbReference type="ChEBI" id="CHEBI:30413"/>
    </ligand>
</feature>
<keyword evidence="7 10" id="KW-0560">Oxidoreductase</keyword>
<dbReference type="Gene3D" id="2.40.180.10">
    <property type="entry name" value="Catalase core domain"/>
    <property type="match status" value="1"/>
</dbReference>
<dbReference type="InterPro" id="IPR011614">
    <property type="entry name" value="Catalase_core"/>
</dbReference>
<keyword evidence="9 10" id="KW-0376">Hydrogen peroxide</keyword>
<evidence type="ECO:0000256" key="14">
    <source>
        <dbReference type="PIRSR" id="PIRSR038927-4"/>
    </source>
</evidence>
<feature type="binding site" evidence="13">
    <location>
        <position position="351"/>
    </location>
    <ligand>
        <name>heme</name>
        <dbReference type="ChEBI" id="CHEBI:30413"/>
    </ligand>
</feature>
<dbReference type="InterPro" id="IPR041399">
    <property type="entry name" value="Catalase_large_C"/>
</dbReference>
<dbReference type="InterPro" id="IPR018028">
    <property type="entry name" value="Catalase"/>
</dbReference>
<feature type="domain" description="Catalase core" evidence="16">
    <location>
        <begin position="21"/>
        <end position="409"/>
    </location>
</feature>
<evidence type="ECO:0000256" key="8">
    <source>
        <dbReference type="ARBA" id="ARBA00023004"/>
    </source>
</evidence>
<keyword evidence="6 10" id="KW-0479">Metal-binding</keyword>
<reference evidence="17" key="1">
    <citation type="submission" date="2020-11" db="EMBL/GenBank/DDBJ databases">
        <title>Multidrug resistant novel bacterium Savagea serpentis sp. nov., isolated from the scats of a vine snake (Ahaetulla nasuta).</title>
        <authorList>
            <person name="Venkata Ramana V."/>
            <person name="Vikas Patil S."/>
            <person name="Yogita Lugani V."/>
        </authorList>
    </citation>
    <scope>NUCLEOTIDE SEQUENCE</scope>
    <source>
        <strain evidence="17">SN6</strain>
    </source>
</reference>
<dbReference type="InterPro" id="IPR002226">
    <property type="entry name" value="Catalase_haem_BS"/>
</dbReference>
<comment type="cofactor">
    <cofactor evidence="1 10 12">
        <name>heme</name>
        <dbReference type="ChEBI" id="CHEBI:30413"/>
    </cofactor>
</comment>
<evidence type="ECO:0000256" key="9">
    <source>
        <dbReference type="ARBA" id="ARBA00023324"/>
    </source>
</evidence>
<dbReference type="PROSITE" id="PS00438">
    <property type="entry name" value="CATALASE_2"/>
    <property type="match status" value="1"/>
</dbReference>
<dbReference type="GO" id="GO:0042744">
    <property type="term" value="P:hydrogen peroxide catabolic process"/>
    <property type="evidence" value="ECO:0007669"/>
    <property type="project" value="UniProtKB-UniRule"/>
</dbReference>
<feature type="binding site" evidence="13">
    <location>
        <position position="65"/>
    </location>
    <ligand>
        <name>heme</name>
        <dbReference type="ChEBI" id="CHEBI:30413"/>
    </ligand>
</feature>
<dbReference type="RefSeq" id="WP_194563345.1">
    <property type="nucleotide sequence ID" value="NZ_JADKPV010000006.1"/>
</dbReference>
<dbReference type="PANTHER" id="PTHR42821">
    <property type="entry name" value="CATALASE"/>
    <property type="match status" value="1"/>
</dbReference>
<dbReference type="SUPFAM" id="SSF56634">
    <property type="entry name" value="Heme-dependent catalase-like"/>
    <property type="match status" value="1"/>
</dbReference>
<dbReference type="FunFam" id="2.40.180.10:FF:000003">
    <property type="entry name" value="Catalase"/>
    <property type="match status" value="1"/>
</dbReference>
<proteinExistence type="inferred from homology"/>
<evidence type="ECO:0000256" key="12">
    <source>
        <dbReference type="PIRSR" id="PIRSR038927-2"/>
    </source>
</evidence>
<dbReference type="Pfam" id="PF18011">
    <property type="entry name" value="Catalase_C"/>
    <property type="match status" value="1"/>
</dbReference>
<evidence type="ECO:0000256" key="11">
    <source>
        <dbReference type="PIRSR" id="PIRSR038927-1"/>
    </source>
</evidence>
<evidence type="ECO:0000256" key="15">
    <source>
        <dbReference type="RuleBase" id="RU000498"/>
    </source>
</evidence>
<keyword evidence="18" id="KW-1185">Reference proteome</keyword>
<dbReference type="InterPro" id="IPR029062">
    <property type="entry name" value="Class_I_gatase-like"/>
</dbReference>
<evidence type="ECO:0000256" key="5">
    <source>
        <dbReference type="ARBA" id="ARBA00022617"/>
    </source>
</evidence>
<keyword evidence="5 10" id="KW-0349">Heme</keyword>
<dbReference type="GO" id="GO:0020037">
    <property type="term" value="F:heme binding"/>
    <property type="evidence" value="ECO:0007669"/>
    <property type="project" value="UniProtKB-UniRule"/>
</dbReference>
<dbReference type="InterPro" id="IPR010582">
    <property type="entry name" value="Catalase_immune_responsive"/>
</dbReference>
<dbReference type="EMBL" id="JADKPV010000006">
    <property type="protein sequence ID" value="MBF4501864.1"/>
    <property type="molecule type" value="Genomic_DNA"/>
</dbReference>
<dbReference type="PANTHER" id="PTHR42821:SF1">
    <property type="entry name" value="CATALASE-B"/>
    <property type="match status" value="1"/>
</dbReference>
<dbReference type="PROSITE" id="PS00437">
    <property type="entry name" value="CATALASE_1"/>
    <property type="match status" value="1"/>
</dbReference>
<dbReference type="PROSITE" id="PS51402">
    <property type="entry name" value="CATALASE_3"/>
    <property type="match status" value="1"/>
</dbReference>
<keyword evidence="4 10" id="KW-0575">Peroxidase</keyword>
<feature type="binding site" evidence="13">
    <location>
        <position position="105"/>
    </location>
    <ligand>
        <name>heme</name>
        <dbReference type="ChEBI" id="CHEBI:30413"/>
    </ligand>
</feature>
<evidence type="ECO:0000256" key="3">
    <source>
        <dbReference type="ARBA" id="ARBA00012314"/>
    </source>
</evidence>
<feature type="binding site" description="axial binding residue" evidence="12">
    <location>
        <position position="355"/>
    </location>
    <ligand>
        <name>heme</name>
        <dbReference type="ChEBI" id="CHEBI:30413"/>
    </ligand>
    <ligandPart>
        <name>Fe</name>
        <dbReference type="ChEBI" id="CHEBI:18248"/>
    </ligandPart>
</feature>
<sequence length="669" mass="76305">MNKKKQQLKTFTTQDVDGPLTTNQGLKMDEDNFSLKAGRRGSTLLEDFHLREKITHFDHERIPERVVHARGYGAHGTFTCTKEASKWTKAHFLNEVGRETPIFVRFSNVAGSKGSSDVVRDVRGFATKFYTEEGNFDLVGNNIPVFYIQDAIKFPDLIHAVKPEPHNEIPQAQSAHDTFWDFVSQHQESTHMLMWHLSDRAIPKNLRMMEGFGVHTFRLINAQNESFFVKFHLKPQLGVHSVTWDEAQKINGKDPDFHRRDLYEAIERGDFPVWDFGVQVIPEAAQFDFDFDVLDATKLWPEEQIPVEYLGELVLNENVDNVFAETEQVAFHPGHVVPGIDFSDDPLLQGRLFSYTDTQLSRLGGPNFHEIPINRPVCPFTNNQRDGMHRQTINPSVTSYYPNALANNQPAPVPEEQGGFHHFEQSLEGKKVRERADSFLDFYSQATMFYESLADYEQQHLKDALVFELGKCKNEQIRKNVINQMNHVHHDLAKYGAQKLGLPIPSKIETPNVKTYPSLSQATTPNGLNTKTVGVIVSPQASAEQLKWIRTLETKYPIVLSTISNRQGTFEHFDMPIDETFDTTHPVLFDSLLVINTFDAPTDQKTIGQFLNEAYDHAKPIASTVDFLTFPILFPIDSEGVYMLDTMDETPFIEGLTIGRFWKRGEGNE</sequence>
<evidence type="ECO:0000256" key="13">
    <source>
        <dbReference type="PIRSR" id="PIRSR038927-3"/>
    </source>
</evidence>
<dbReference type="Pfam" id="PF06628">
    <property type="entry name" value="Catalase-rel"/>
    <property type="match status" value="1"/>
</dbReference>
<dbReference type="Proteomes" id="UP000622653">
    <property type="component" value="Unassembled WGS sequence"/>
</dbReference>